<sequence length="437" mass="49472">MVDCEEKRLDIPRKYKRVTSRLKPDAHTIKAAVMAVESGSLSLRAAAQEYTISKSSLQRKIKTQEDKLSIYLCQAFNMHYGLDVRKTKQLAYQYAIKNDIKIPENWKKSETAGTDWLYLFLNCTKLSICTPEATSLSRTTSFNRTNVDTFFKNLDSVQKRYNFSAECIYNIDETGLTTVHKPVKAIAGKGVKQIGQVTSAEMGTLVTMVGCINALGNFIPPFLIFPRVHFRSHMLKGAPTGTKGDANPSGWINTEIFLKWFDHFVEYGHPSKDHPLLLIMDNHKTHISIELMDKGKDSNVVLLTLPPHCSHKLQPLDRSVFVPLKKFYNSPCDSWMAYTRAFTSQNIQNGFKAAGIFPYDPYVFSDVDFLCSYVSDRPIPANDNSDKQTIPTSLCIESEVINEKKQQISTSAYHWTAEDIRPFPKAGERVAKRKSAK</sequence>
<dbReference type="RefSeq" id="XP_065673918.1">
    <property type="nucleotide sequence ID" value="XM_065817846.1"/>
</dbReference>
<evidence type="ECO:0000259" key="2">
    <source>
        <dbReference type="Pfam" id="PF05225"/>
    </source>
</evidence>
<reference evidence="4" key="1">
    <citation type="submission" date="2025-08" db="UniProtKB">
        <authorList>
            <consortium name="RefSeq"/>
        </authorList>
    </citation>
    <scope>IDENTIFICATION</scope>
</reference>
<dbReference type="PANTHER" id="PTHR19303">
    <property type="entry name" value="TRANSPOSON"/>
    <property type="match status" value="1"/>
</dbReference>
<evidence type="ECO:0000259" key="1">
    <source>
        <dbReference type="Pfam" id="PF03184"/>
    </source>
</evidence>
<gene>
    <name evidence="4" type="primary">LOC136090870</name>
</gene>
<dbReference type="Pfam" id="PF03184">
    <property type="entry name" value="DDE_1"/>
    <property type="match status" value="1"/>
</dbReference>
<dbReference type="Pfam" id="PF05225">
    <property type="entry name" value="HTH_psq"/>
    <property type="match status" value="1"/>
</dbReference>
<proteinExistence type="predicted"/>
<dbReference type="InterPro" id="IPR007889">
    <property type="entry name" value="HTH_Psq"/>
</dbReference>
<protein>
    <submittedName>
        <fullName evidence="4">Uncharacterized protein LOC136090870</fullName>
    </submittedName>
</protein>
<dbReference type="PANTHER" id="PTHR19303:SF71">
    <property type="entry name" value="ZINC FINGER PHD-TYPE DOMAIN-CONTAINING PROTEIN"/>
    <property type="match status" value="1"/>
</dbReference>
<dbReference type="Gene3D" id="3.30.420.10">
    <property type="entry name" value="Ribonuclease H-like superfamily/Ribonuclease H"/>
    <property type="match status" value="1"/>
</dbReference>
<organism evidence="3 4">
    <name type="scientific">Hydra vulgaris</name>
    <name type="common">Hydra</name>
    <name type="synonym">Hydra attenuata</name>
    <dbReference type="NCBI Taxonomy" id="6087"/>
    <lineage>
        <taxon>Eukaryota</taxon>
        <taxon>Metazoa</taxon>
        <taxon>Cnidaria</taxon>
        <taxon>Hydrozoa</taxon>
        <taxon>Hydroidolina</taxon>
        <taxon>Anthoathecata</taxon>
        <taxon>Aplanulata</taxon>
        <taxon>Hydridae</taxon>
        <taxon>Hydra</taxon>
    </lineage>
</organism>
<keyword evidence="3" id="KW-1185">Reference proteome</keyword>
<dbReference type="GeneID" id="136090870"/>
<evidence type="ECO:0000313" key="4">
    <source>
        <dbReference type="RefSeq" id="XP_065673918.1"/>
    </source>
</evidence>
<dbReference type="InterPro" id="IPR050863">
    <property type="entry name" value="CenT-Element_Derived"/>
</dbReference>
<evidence type="ECO:0000313" key="3">
    <source>
        <dbReference type="Proteomes" id="UP001652625"/>
    </source>
</evidence>
<feature type="domain" description="HTH psq-type" evidence="2">
    <location>
        <begin position="29"/>
        <end position="64"/>
    </location>
</feature>
<dbReference type="InterPro" id="IPR004875">
    <property type="entry name" value="DDE_SF_endonuclease_dom"/>
</dbReference>
<accession>A0ABM4DHF7</accession>
<dbReference type="Gene3D" id="1.10.10.60">
    <property type="entry name" value="Homeodomain-like"/>
    <property type="match status" value="1"/>
</dbReference>
<name>A0ABM4DHF7_HYDVU</name>
<dbReference type="Proteomes" id="UP001652625">
    <property type="component" value="Chromosome 14"/>
</dbReference>
<dbReference type="InterPro" id="IPR036397">
    <property type="entry name" value="RNaseH_sf"/>
</dbReference>
<feature type="domain" description="DDE-1" evidence="1">
    <location>
        <begin position="205"/>
        <end position="342"/>
    </location>
</feature>